<dbReference type="InterPro" id="IPR002491">
    <property type="entry name" value="ABC_transptr_periplasmic_BD"/>
</dbReference>
<reference evidence="2 3" key="1">
    <citation type="journal article" date="2019" name="Anaerobe">
        <title>Brachyspira catarrhinii sp. nov., an anaerobic intestinal spirochaete isolated from vervet monkeys may have been misidentified as Brachyspira aalborgi in previous studies.</title>
        <authorList>
            <person name="Phillips N.D."/>
            <person name="La T."/>
            <person name="Hampson D.J."/>
        </authorList>
    </citation>
    <scope>NUCLEOTIDE SEQUENCE [LARGE SCALE GENOMIC DNA]</scope>
    <source>
        <strain evidence="2 3">Z12</strain>
    </source>
</reference>
<dbReference type="RefSeq" id="WP_137997188.1">
    <property type="nucleotide sequence ID" value="NZ_SJDU01000006.1"/>
</dbReference>
<gene>
    <name evidence="2" type="ORF">EZH24_00550</name>
</gene>
<protein>
    <submittedName>
        <fullName evidence="2">ABC transporter substrate-binding protein</fullName>
    </submittedName>
</protein>
<evidence type="ECO:0000259" key="1">
    <source>
        <dbReference type="PROSITE" id="PS50983"/>
    </source>
</evidence>
<comment type="caution">
    <text evidence="2">The sequence shown here is derived from an EMBL/GenBank/DDBJ whole genome shotgun (WGS) entry which is preliminary data.</text>
</comment>
<keyword evidence="3" id="KW-1185">Reference proteome</keyword>
<organism evidence="2 3">
    <name type="scientific">Brachyspira catarrhinii</name>
    <dbReference type="NCBI Taxonomy" id="2528966"/>
    <lineage>
        <taxon>Bacteria</taxon>
        <taxon>Pseudomonadati</taxon>
        <taxon>Spirochaetota</taxon>
        <taxon>Spirochaetia</taxon>
        <taxon>Brachyspirales</taxon>
        <taxon>Brachyspiraceae</taxon>
        <taxon>Brachyspira</taxon>
    </lineage>
</organism>
<dbReference type="Gene3D" id="3.40.50.1980">
    <property type="entry name" value="Nitrogenase molybdenum iron protein domain"/>
    <property type="match status" value="2"/>
</dbReference>
<dbReference type="Proteomes" id="UP000310168">
    <property type="component" value="Unassembled WGS sequence"/>
</dbReference>
<accession>A0ABY2TUE1</accession>
<dbReference type="SUPFAM" id="SSF53807">
    <property type="entry name" value="Helical backbone' metal receptor"/>
    <property type="match status" value="1"/>
</dbReference>
<dbReference type="InterPro" id="IPR050902">
    <property type="entry name" value="ABC_Transporter_SBP"/>
</dbReference>
<evidence type="ECO:0000313" key="3">
    <source>
        <dbReference type="Proteomes" id="UP000310168"/>
    </source>
</evidence>
<proteinExistence type="predicted"/>
<feature type="domain" description="Fe/B12 periplasmic-binding" evidence="1">
    <location>
        <begin position="49"/>
        <end position="312"/>
    </location>
</feature>
<dbReference type="PROSITE" id="PS50983">
    <property type="entry name" value="FE_B12_PBP"/>
    <property type="match status" value="1"/>
</dbReference>
<name>A0ABY2TUE1_9SPIR</name>
<dbReference type="EMBL" id="SJDU01000006">
    <property type="protein sequence ID" value="TKZ36345.1"/>
    <property type="molecule type" value="Genomic_DNA"/>
</dbReference>
<dbReference type="PANTHER" id="PTHR30535:SF34">
    <property type="entry name" value="MOLYBDATE-BINDING PROTEIN MOLA"/>
    <property type="match status" value="1"/>
</dbReference>
<dbReference type="Pfam" id="PF01497">
    <property type="entry name" value="Peripla_BP_2"/>
    <property type="match status" value="1"/>
</dbReference>
<sequence>MKNFKIFLITLTAFLFIIISCNNDNKNNSILQIKDRAGNEITIPERIDKIICLSPSITEILIDIGEADKIISVDSYSKEILEKNNIDFSDMQIFDMMNPDAEKIISLNPDILFINNFSVFSGKSSIDAMKNLGLSVAVIPNSDTLEGIEEDIYFLGKVLKLENEAEDIIFEMKENIEKIKSIGDKIKIEGNQKTVYFEIGAMSNLYSFGTNVYLDDMINIIGAKNIFENKNSWIAVSEESVLSANPDIIFTSVDYIDNPVKEILNRKAWQNIKAIQKSQVYFIASSSLPNHNIIKALFLMAKSIYPNEYQELFKSFNE</sequence>
<dbReference type="PANTHER" id="PTHR30535">
    <property type="entry name" value="VITAMIN B12-BINDING PROTEIN"/>
    <property type="match status" value="1"/>
</dbReference>
<dbReference type="PROSITE" id="PS51257">
    <property type="entry name" value="PROKAR_LIPOPROTEIN"/>
    <property type="match status" value="1"/>
</dbReference>
<evidence type="ECO:0000313" key="2">
    <source>
        <dbReference type="EMBL" id="TKZ36345.1"/>
    </source>
</evidence>